<name>A0A1B2HVX9_9PSEU</name>
<dbReference type="RefSeq" id="WP_065920216.1">
    <property type="nucleotide sequence ID" value="NZ_CP016793.1"/>
</dbReference>
<dbReference type="KEGG" id="led:BBK82_44070"/>
<dbReference type="Proteomes" id="UP000093053">
    <property type="component" value="Chromosome"/>
</dbReference>
<gene>
    <name evidence="1" type="ORF">BBK82_44070</name>
</gene>
<accession>A0A1B2HVX9</accession>
<sequence length="197" mass="22535">MGGIAIDHDMTDDLIRVIVGGHTRTRELDLFKARDRVRELGITLTRARDIALTRAHDRALHHLSALIHDMARDMIFNITDTRTHDRVPGLTVARKLIHALDLDSDFRGVTNQEFDHWLDSAVAQLDTALNNMVACDLTDVDLHGIPLDGVRWSPTTTRWPTQWAEHVRRNSIQIRDDLYEIQPGTTIHRHHHHIPTA</sequence>
<proteinExistence type="predicted"/>
<organism evidence="1 2">
    <name type="scientific">Lentzea guizhouensis</name>
    <dbReference type="NCBI Taxonomy" id="1586287"/>
    <lineage>
        <taxon>Bacteria</taxon>
        <taxon>Bacillati</taxon>
        <taxon>Actinomycetota</taxon>
        <taxon>Actinomycetes</taxon>
        <taxon>Pseudonocardiales</taxon>
        <taxon>Pseudonocardiaceae</taxon>
        <taxon>Lentzea</taxon>
    </lineage>
</organism>
<dbReference type="OrthoDB" id="3701321at2"/>
<dbReference type="EMBL" id="CP016793">
    <property type="protein sequence ID" value="ANZ41881.1"/>
    <property type="molecule type" value="Genomic_DNA"/>
</dbReference>
<protein>
    <submittedName>
        <fullName evidence="1">Uncharacterized protein</fullName>
    </submittedName>
</protein>
<keyword evidence="2" id="KW-1185">Reference proteome</keyword>
<evidence type="ECO:0000313" key="2">
    <source>
        <dbReference type="Proteomes" id="UP000093053"/>
    </source>
</evidence>
<dbReference type="AlphaFoldDB" id="A0A1B2HVX9"/>
<evidence type="ECO:0000313" key="1">
    <source>
        <dbReference type="EMBL" id="ANZ41881.1"/>
    </source>
</evidence>
<reference evidence="1 2" key="1">
    <citation type="submission" date="2016-07" db="EMBL/GenBank/DDBJ databases">
        <title>Complete genome sequence of the Lentzea guizhouensis DHS C013.</title>
        <authorList>
            <person name="Cao C."/>
        </authorList>
    </citation>
    <scope>NUCLEOTIDE SEQUENCE [LARGE SCALE GENOMIC DNA]</scope>
    <source>
        <strain evidence="1 2">DHS C013</strain>
    </source>
</reference>
<dbReference type="STRING" id="1586287.BBK82_44070"/>